<evidence type="ECO:0000256" key="5">
    <source>
        <dbReference type="ARBA" id="ARBA00023136"/>
    </source>
</evidence>
<evidence type="ECO:0000256" key="1">
    <source>
        <dbReference type="ARBA" id="ARBA00004141"/>
    </source>
</evidence>
<name>A0A7S5GBN6_TULGE</name>
<accession>A0A7S5GBN6</accession>
<comment type="subcellular location">
    <subcellularLocation>
        <location evidence="1">Membrane</location>
        <topology evidence="1">Multi-pass membrane protein</topology>
    </subcellularLocation>
</comment>
<evidence type="ECO:0000256" key="2">
    <source>
        <dbReference type="ARBA" id="ARBA00009965"/>
    </source>
</evidence>
<dbReference type="PANTHER" id="PTHR11706">
    <property type="entry name" value="SOLUTE CARRIER PROTEIN FAMILY 11 MEMBER"/>
    <property type="match status" value="1"/>
</dbReference>
<dbReference type="InterPro" id="IPR001046">
    <property type="entry name" value="NRAMP_fam"/>
</dbReference>
<protein>
    <submittedName>
        <fullName evidence="8">Ethylene insensitive 2</fullName>
    </submittedName>
</protein>
<organism evidence="8">
    <name type="scientific">Tulipa gesneriana</name>
    <name type="common">Garden tulip</name>
    <dbReference type="NCBI Taxonomy" id="13306"/>
    <lineage>
        <taxon>Eukaryota</taxon>
        <taxon>Viridiplantae</taxon>
        <taxon>Streptophyta</taxon>
        <taxon>Embryophyta</taxon>
        <taxon>Tracheophyta</taxon>
        <taxon>Spermatophyta</taxon>
        <taxon>Magnoliopsida</taxon>
        <taxon>Liliopsida</taxon>
        <taxon>Liliales</taxon>
        <taxon>Liliaceae</taxon>
        <taxon>Tulipa</taxon>
    </lineage>
</organism>
<dbReference type="EMBL" id="MK239324">
    <property type="protein sequence ID" value="QGT40628.1"/>
    <property type="molecule type" value="mRNA"/>
</dbReference>
<evidence type="ECO:0000256" key="4">
    <source>
        <dbReference type="ARBA" id="ARBA00022989"/>
    </source>
</evidence>
<dbReference type="AlphaFoldDB" id="A0A7S5GBN6"/>
<dbReference type="GO" id="GO:0015086">
    <property type="term" value="F:cadmium ion transmembrane transporter activity"/>
    <property type="evidence" value="ECO:0007669"/>
    <property type="project" value="TreeGrafter"/>
</dbReference>
<feature type="compositionally biased region" description="Polar residues" evidence="6">
    <location>
        <begin position="454"/>
        <end position="469"/>
    </location>
</feature>
<evidence type="ECO:0000256" key="3">
    <source>
        <dbReference type="ARBA" id="ARBA00022692"/>
    </source>
</evidence>
<evidence type="ECO:0000256" key="6">
    <source>
        <dbReference type="SAM" id="MobiDB-lite"/>
    </source>
</evidence>
<keyword evidence="5 7" id="KW-0472">Membrane</keyword>
<feature type="transmembrane region" description="Helical" evidence="7">
    <location>
        <begin position="109"/>
        <end position="128"/>
    </location>
</feature>
<dbReference type="Pfam" id="PF01566">
    <property type="entry name" value="Nramp"/>
    <property type="match status" value="1"/>
</dbReference>
<proteinExistence type="evidence at transcript level"/>
<dbReference type="GO" id="GO:0005384">
    <property type="term" value="F:manganese ion transmembrane transporter activity"/>
    <property type="evidence" value="ECO:0007669"/>
    <property type="project" value="TreeGrafter"/>
</dbReference>
<dbReference type="PANTHER" id="PTHR11706:SF75">
    <property type="entry name" value="ETHYLENE-INSENSITIVE PROTEIN 2"/>
    <property type="match status" value="1"/>
</dbReference>
<evidence type="ECO:0000313" key="8">
    <source>
        <dbReference type="EMBL" id="QGT40628.1"/>
    </source>
</evidence>
<reference evidence="8" key="1">
    <citation type="submission" date="2018-11" db="EMBL/GenBank/DDBJ databases">
        <authorList>
            <person name="Chan Z."/>
            <person name="Wang Y."/>
        </authorList>
    </citation>
    <scope>NUCLEOTIDE SEQUENCE</scope>
</reference>
<dbReference type="GO" id="GO:0034755">
    <property type="term" value="P:iron ion transmembrane transport"/>
    <property type="evidence" value="ECO:0007669"/>
    <property type="project" value="TreeGrafter"/>
</dbReference>
<evidence type="ECO:0000256" key="7">
    <source>
        <dbReference type="SAM" id="Phobius"/>
    </source>
</evidence>
<dbReference type="GO" id="GO:0005886">
    <property type="term" value="C:plasma membrane"/>
    <property type="evidence" value="ECO:0007669"/>
    <property type="project" value="TreeGrafter"/>
</dbReference>
<sequence>MIFKVFSIIPALYCVKSAGTEGMYELLVFCQVILAILLPSAAIPLFRVASSRFIMGSFKIPWYVEILALLAFLGMLAANVVFSVEMLFGNSSWIMNLRGGMGSSVMVPYAFLLLITWTSLGLTLYLAVTPLKSASVRSDTQTWTCNSLKDEDKLFVGRQDDDQDLIKNEGYQKYSLETALDMQSDKSILELNIETSEAAIECDDDDSFQHSACGVTEPSSCSSPAYQSQKSLSEPEVDFTESMDTVSVGTLSDNGTLQRSEDKVPRVEDNVQRVEDNVQRDELRDLDEKYVGVEVIVPTFKDNKEVDALEREESPGEVLPASISTGPESANNIVDKGFDEGSVSGSLSKLSGLGRAARRQLTAILDEFWGNLFDFHGKLTQEANTKRLDALLGLDSKAIGSSVKSDTIGFEATKSFYPADTERGSVLPAISRDYNSPNQKKFSDVEFSLGVQRGSPSWSQGMQSNRHLQSSSSSLLDPSERAYSSLRLPLHSESLDYQPATIHGYQMASYLKGMGASRNPYSDISQNMSREPKSVGTFLPNIRDQVTYTRGQNELGSSGTSGWPSQDISRINRLQAELPCYDPSLIEMGENAGSSSYTKKYHSSPDISALIAAGRNQYLNEAAWGGPIGPRQSSGRMAYDQSQYLNTVSGVSGLNNVARTGVPLAFDELSPPKIHQNVYSRASSMNMDARSLWSTQPFEQFYGMKGNDKNERVGGVTLGPSIAPKHTIYAESEAKLLKSLRFCIMKLLKLEGSDWLFRQNGGFDEELIDRVAGAERHQHDVDVREKNQELQHLPTDQKFSSIQSSADADVMPFPSLRNCGDNCIWRASLVVSFGVWCIQRTLELALVESRPELWGKYTYVLNRLQGIIEPAFLKPRQHVGPCSCLEILGKDVKNLSPSLQSGALVATEKPSKNFTTGGMVLEVIKDVEAAVSGRKGRTGTAAGDVAFPKGKENLASVLKRYKRRLLNKPPGTHEGTSSSRKIRTPPPTVL</sequence>
<feature type="transmembrane region" description="Helical" evidence="7">
    <location>
        <begin position="26"/>
        <end position="46"/>
    </location>
</feature>
<gene>
    <name evidence="8" type="primary">EIN2</name>
</gene>
<feature type="region of interest" description="Disordered" evidence="6">
    <location>
        <begin position="454"/>
        <end position="476"/>
    </location>
</feature>
<comment type="similarity">
    <text evidence="2">Belongs to the NRAMP (TC 2.A.55) family.</text>
</comment>
<keyword evidence="4 7" id="KW-1133">Transmembrane helix</keyword>
<keyword evidence="3 7" id="KW-0812">Transmembrane</keyword>
<feature type="region of interest" description="Disordered" evidence="6">
    <location>
        <begin position="963"/>
        <end position="990"/>
    </location>
</feature>
<feature type="transmembrane region" description="Helical" evidence="7">
    <location>
        <begin position="66"/>
        <end position="88"/>
    </location>
</feature>